<dbReference type="SUPFAM" id="SSF52954">
    <property type="entry name" value="Class II aaRS ABD-related"/>
    <property type="match status" value="1"/>
</dbReference>
<dbReference type="Pfam" id="PF00587">
    <property type="entry name" value="tRNA-synt_2b"/>
    <property type="match status" value="1"/>
</dbReference>
<comment type="similarity">
    <text evidence="1">Belongs to the class-II aminoacyl-tRNA synthetase family.</text>
</comment>
<dbReference type="AlphaFoldDB" id="C1MRF6"/>
<dbReference type="Pfam" id="PF07973">
    <property type="entry name" value="tRNA_SAD"/>
    <property type="match status" value="1"/>
</dbReference>
<dbReference type="GO" id="GO:0009570">
    <property type="term" value="C:chloroplast stroma"/>
    <property type="evidence" value="ECO:0007669"/>
    <property type="project" value="TreeGrafter"/>
</dbReference>
<dbReference type="CDD" id="cd00860">
    <property type="entry name" value="ThrRS_anticodon"/>
    <property type="match status" value="1"/>
</dbReference>
<dbReference type="InterPro" id="IPR033728">
    <property type="entry name" value="ThrRS_core"/>
</dbReference>
<dbReference type="InterPro" id="IPR006195">
    <property type="entry name" value="aa-tRNA-synth_II"/>
</dbReference>
<dbReference type="PRINTS" id="PR01047">
    <property type="entry name" value="TRNASYNTHTHR"/>
</dbReference>
<dbReference type="GO" id="GO:0046872">
    <property type="term" value="F:metal ion binding"/>
    <property type="evidence" value="ECO:0007669"/>
    <property type="project" value="UniProtKB-KW"/>
</dbReference>
<feature type="domain" description="Aminoacyl-transfer RNA synthetases class-II family profile" evidence="13">
    <location>
        <begin position="300"/>
        <end position="594"/>
    </location>
</feature>
<dbReference type="EC" id="6.1.1.3" evidence="2"/>
<dbReference type="SUPFAM" id="SSF55186">
    <property type="entry name" value="ThrRS/AlaRS common domain"/>
    <property type="match status" value="1"/>
</dbReference>
<evidence type="ECO:0000256" key="7">
    <source>
        <dbReference type="ARBA" id="ARBA00022840"/>
    </source>
</evidence>
<dbReference type="PANTHER" id="PTHR11451">
    <property type="entry name" value="THREONINE-TRNA LIGASE"/>
    <property type="match status" value="1"/>
</dbReference>
<keyword evidence="8" id="KW-0648">Protein biosynthesis</keyword>
<sequence>MNCVPGAARVGARSPVASRASHAGDVTAGKMQFAARLARRVGPPSCNAMRRANAVASAPPLAAIHPAAWRGLAGKVNLFNRSRMTPPKVATSAVSTEEAETTTEPEPIKLMTSDESEELLKIRHTAAHICAMATQKLFPDAKCTIGPWIDRGFYYDFDYKPGFSEQDLKKIKKQMIKIINKDYPLRREEVSREEATRRIKELNEPYKLEILDAIKTEPITIYHIGEEGDENAWWDLCAGPHVESTKKIHPKAIDLEAVAGAYWRGDETKPMLQRIYGTAWGSPEELVAYNEFKAEAARRDHRKIGKELNLFSIQQEEVGGGLVFWHPKGALMRNIIENFWKDIHMARGYDLLYTPHVGKLDLWKTSGHADFYAENMYKPMDVEDETYQLKPMNCPFHVAVYKDGYFSYRDLPIRWAEMGTVYRYERSGTMHGLFRVRGFTQDDAHIFCLPDQIADEIKGVLDLTEDILSTFGFTEFEVNLSTKPEKSVGGPEIWDKAEGALKEALAVKGWDYEVDEGGGAFYGPKIDIKILDAIGRKWQCSTVQLDFNLPERFELTYIDEENSKRRPIMIHRAIFGSLERFYGILTENYAGAFPLWIAPTQVRLLPVTDAVTPYVEETVARMKAAGVRVDVTSKERLAKLVRNAEKQKVPVMCVVGEQEAKDGTLAVRTYADGDVGVITVDEVIARLEAANAGKLEKF</sequence>
<keyword evidence="4" id="KW-0479">Metal-binding</keyword>
<accession>C1MRF6</accession>
<reference evidence="14 15" key="1">
    <citation type="journal article" date="2009" name="Science">
        <title>Green evolution and dynamic adaptations revealed by genomes of the marine picoeukaryotes Micromonas.</title>
        <authorList>
            <person name="Worden A.Z."/>
            <person name="Lee J.H."/>
            <person name="Mock T."/>
            <person name="Rouze P."/>
            <person name="Simmons M.P."/>
            <person name="Aerts A.L."/>
            <person name="Allen A.E."/>
            <person name="Cuvelier M.L."/>
            <person name="Derelle E."/>
            <person name="Everett M.V."/>
            <person name="Foulon E."/>
            <person name="Grimwood J."/>
            <person name="Gundlach H."/>
            <person name="Henrissat B."/>
            <person name="Napoli C."/>
            <person name="McDonald S.M."/>
            <person name="Parker M.S."/>
            <person name="Rombauts S."/>
            <person name="Salamov A."/>
            <person name="Von Dassow P."/>
            <person name="Badger J.H."/>
            <person name="Coutinho P.M."/>
            <person name="Demir E."/>
            <person name="Dubchak I."/>
            <person name="Gentemann C."/>
            <person name="Eikrem W."/>
            <person name="Gready J.E."/>
            <person name="John U."/>
            <person name="Lanier W."/>
            <person name="Lindquist E.A."/>
            <person name="Lucas S."/>
            <person name="Mayer K.F."/>
            <person name="Moreau H."/>
            <person name="Not F."/>
            <person name="Otillar R."/>
            <person name="Panaud O."/>
            <person name="Pangilinan J."/>
            <person name="Paulsen I."/>
            <person name="Piegu B."/>
            <person name="Poliakov A."/>
            <person name="Robbens S."/>
            <person name="Schmutz J."/>
            <person name="Toulza E."/>
            <person name="Wyss T."/>
            <person name="Zelensky A."/>
            <person name="Zhou K."/>
            <person name="Armbrust E.V."/>
            <person name="Bhattacharya D."/>
            <person name="Goodenough U.W."/>
            <person name="Van de Peer Y."/>
            <person name="Grigoriev I.V."/>
        </authorList>
    </citation>
    <scope>NUCLEOTIDE SEQUENCE [LARGE SCALE GENOMIC DNA]</scope>
    <source>
        <strain evidence="14 15">CCMP1545</strain>
    </source>
</reference>
<organism evidence="15">
    <name type="scientific">Micromonas pusilla (strain CCMP1545)</name>
    <name type="common">Picoplanktonic green alga</name>
    <dbReference type="NCBI Taxonomy" id="564608"/>
    <lineage>
        <taxon>Eukaryota</taxon>
        <taxon>Viridiplantae</taxon>
        <taxon>Chlorophyta</taxon>
        <taxon>Mamiellophyceae</taxon>
        <taxon>Mamiellales</taxon>
        <taxon>Mamiellaceae</taxon>
        <taxon>Micromonas</taxon>
    </lineage>
</organism>
<evidence type="ECO:0000256" key="8">
    <source>
        <dbReference type="ARBA" id="ARBA00022917"/>
    </source>
</evidence>
<dbReference type="InterPro" id="IPR018163">
    <property type="entry name" value="Thr/Ala-tRNA-synth_IIc_edit"/>
</dbReference>
<keyword evidence="15" id="KW-1185">Reference proteome</keyword>
<dbReference type="GO" id="GO:0006435">
    <property type="term" value="P:threonyl-tRNA aminoacylation"/>
    <property type="evidence" value="ECO:0007669"/>
    <property type="project" value="InterPro"/>
</dbReference>
<dbReference type="NCBIfam" id="TIGR00418">
    <property type="entry name" value="thrS"/>
    <property type="match status" value="1"/>
</dbReference>
<dbReference type="Proteomes" id="UP000001876">
    <property type="component" value="Unassembled WGS sequence"/>
</dbReference>
<evidence type="ECO:0000256" key="10">
    <source>
        <dbReference type="ARBA" id="ARBA00031900"/>
    </source>
</evidence>
<keyword evidence="6" id="KW-0862">Zinc</keyword>
<dbReference type="InterPro" id="IPR045864">
    <property type="entry name" value="aa-tRNA-synth_II/BPL/LPL"/>
</dbReference>
<dbReference type="Gene3D" id="3.30.980.10">
    <property type="entry name" value="Threonyl-trna Synthetase, Chain A, domain 2"/>
    <property type="match status" value="1"/>
</dbReference>
<dbReference type="EMBL" id="GG663738">
    <property type="protein sequence ID" value="EEH58250.1"/>
    <property type="molecule type" value="Genomic_DNA"/>
</dbReference>
<evidence type="ECO:0000256" key="1">
    <source>
        <dbReference type="ARBA" id="ARBA00008226"/>
    </source>
</evidence>
<dbReference type="InterPro" id="IPR036621">
    <property type="entry name" value="Anticodon-bd_dom_sf"/>
</dbReference>
<dbReference type="SUPFAM" id="SSF55681">
    <property type="entry name" value="Class II aaRS and biotin synthetases"/>
    <property type="match status" value="1"/>
</dbReference>
<evidence type="ECO:0000256" key="4">
    <source>
        <dbReference type="ARBA" id="ARBA00022723"/>
    </source>
</evidence>
<evidence type="ECO:0000256" key="6">
    <source>
        <dbReference type="ARBA" id="ARBA00022833"/>
    </source>
</evidence>
<dbReference type="HAMAP" id="MF_00184">
    <property type="entry name" value="Thr_tRNA_synth"/>
    <property type="match status" value="1"/>
</dbReference>
<dbReference type="Gene3D" id="3.30.54.20">
    <property type="match status" value="1"/>
</dbReference>
<comment type="catalytic activity">
    <reaction evidence="11">
        <text>tRNA(Thr) + L-threonine + ATP = L-threonyl-tRNA(Thr) + AMP + diphosphate + H(+)</text>
        <dbReference type="Rhea" id="RHEA:24624"/>
        <dbReference type="Rhea" id="RHEA-COMP:9670"/>
        <dbReference type="Rhea" id="RHEA-COMP:9704"/>
        <dbReference type="ChEBI" id="CHEBI:15378"/>
        <dbReference type="ChEBI" id="CHEBI:30616"/>
        <dbReference type="ChEBI" id="CHEBI:33019"/>
        <dbReference type="ChEBI" id="CHEBI:57926"/>
        <dbReference type="ChEBI" id="CHEBI:78442"/>
        <dbReference type="ChEBI" id="CHEBI:78534"/>
        <dbReference type="ChEBI" id="CHEBI:456215"/>
        <dbReference type="EC" id="6.1.1.3"/>
    </reaction>
</comment>
<keyword evidence="5" id="KW-0547">Nucleotide-binding</keyword>
<dbReference type="InterPro" id="IPR047246">
    <property type="entry name" value="ThrRS_anticodon"/>
</dbReference>
<evidence type="ECO:0000256" key="11">
    <source>
        <dbReference type="ARBA" id="ARBA00049515"/>
    </source>
</evidence>
<dbReference type="InterPro" id="IPR002314">
    <property type="entry name" value="aa-tRNA-synt_IIb"/>
</dbReference>
<name>C1MRF6_MICPC</name>
<keyword evidence="7" id="KW-0067">ATP-binding</keyword>
<dbReference type="FunFam" id="3.30.54.20:FF:000002">
    <property type="entry name" value="Threonine--tRNA ligase"/>
    <property type="match status" value="1"/>
</dbReference>
<gene>
    <name evidence="14" type="ORF">MICPUCDRAFT_49582</name>
</gene>
<dbReference type="eggNOG" id="KOG1637">
    <property type="taxonomic scope" value="Eukaryota"/>
</dbReference>
<dbReference type="GO" id="GO:0005524">
    <property type="term" value="F:ATP binding"/>
    <property type="evidence" value="ECO:0007669"/>
    <property type="project" value="UniProtKB-KW"/>
</dbReference>
<keyword evidence="3" id="KW-0436">Ligase</keyword>
<keyword evidence="9" id="KW-0030">Aminoacyl-tRNA synthetase</keyword>
<dbReference type="PANTHER" id="PTHR11451:SF44">
    <property type="entry name" value="THREONINE--TRNA LIGASE, CHLOROPLASTIC_MITOCHONDRIAL 2"/>
    <property type="match status" value="1"/>
</dbReference>
<dbReference type="KEGG" id="mpp:MICPUCDRAFT_49582"/>
<feature type="region of interest" description="Disordered" evidence="12">
    <location>
        <begin position="1"/>
        <end position="24"/>
    </location>
</feature>
<dbReference type="FunFam" id="3.30.930.10:FF:000002">
    <property type="entry name" value="Threonine--tRNA ligase"/>
    <property type="match status" value="1"/>
</dbReference>
<evidence type="ECO:0000256" key="9">
    <source>
        <dbReference type="ARBA" id="ARBA00023146"/>
    </source>
</evidence>
<evidence type="ECO:0000256" key="5">
    <source>
        <dbReference type="ARBA" id="ARBA00022741"/>
    </source>
</evidence>
<dbReference type="RefSeq" id="XP_003058299.1">
    <property type="nucleotide sequence ID" value="XM_003058253.1"/>
</dbReference>
<dbReference type="STRING" id="564608.C1MRF6"/>
<proteinExistence type="inferred from homology"/>
<evidence type="ECO:0000313" key="14">
    <source>
        <dbReference type="EMBL" id="EEH58250.1"/>
    </source>
</evidence>
<dbReference type="OrthoDB" id="5423599at2759"/>
<evidence type="ECO:0000313" key="15">
    <source>
        <dbReference type="Proteomes" id="UP000001876"/>
    </source>
</evidence>
<dbReference type="CDD" id="cd00771">
    <property type="entry name" value="ThrRS_core"/>
    <property type="match status" value="1"/>
</dbReference>
<dbReference type="FunFam" id="3.40.50.800:FF:000001">
    <property type="entry name" value="Threonine--tRNA ligase"/>
    <property type="match status" value="1"/>
</dbReference>
<evidence type="ECO:0000259" key="13">
    <source>
        <dbReference type="PROSITE" id="PS50862"/>
    </source>
</evidence>
<dbReference type="GeneID" id="9683357"/>
<protein>
    <recommendedName>
        <fullName evidence="2">threonine--tRNA ligase</fullName>
        <ecNumber evidence="2">6.1.1.3</ecNumber>
    </recommendedName>
    <alternativeName>
        <fullName evidence="10">Threonyl-tRNA synthetase</fullName>
    </alternativeName>
</protein>
<dbReference type="PROSITE" id="PS50862">
    <property type="entry name" value="AA_TRNA_LIGASE_II"/>
    <property type="match status" value="1"/>
</dbReference>
<dbReference type="InterPro" id="IPR012947">
    <property type="entry name" value="tRNA_SAD"/>
</dbReference>
<dbReference type="Gene3D" id="3.30.930.10">
    <property type="entry name" value="Bira Bifunctional Protein, Domain 2"/>
    <property type="match status" value="1"/>
</dbReference>
<dbReference type="InterPro" id="IPR002320">
    <property type="entry name" value="Thr-tRNA-ligase_IIa"/>
</dbReference>
<evidence type="ECO:0000256" key="2">
    <source>
        <dbReference type="ARBA" id="ARBA00013163"/>
    </source>
</evidence>
<dbReference type="InterPro" id="IPR004154">
    <property type="entry name" value="Anticodon-bd"/>
</dbReference>
<dbReference type="Gene3D" id="3.40.50.800">
    <property type="entry name" value="Anticodon-binding domain"/>
    <property type="match status" value="1"/>
</dbReference>
<dbReference type="SMART" id="SM00863">
    <property type="entry name" value="tRNA_SAD"/>
    <property type="match status" value="1"/>
</dbReference>
<evidence type="ECO:0000256" key="12">
    <source>
        <dbReference type="SAM" id="MobiDB-lite"/>
    </source>
</evidence>
<dbReference type="OMA" id="EDKGWEY"/>
<evidence type="ECO:0000256" key="3">
    <source>
        <dbReference type="ARBA" id="ARBA00022598"/>
    </source>
</evidence>
<dbReference type="GO" id="GO:0004829">
    <property type="term" value="F:threonine-tRNA ligase activity"/>
    <property type="evidence" value="ECO:0007669"/>
    <property type="project" value="UniProtKB-EC"/>
</dbReference>
<dbReference type="Pfam" id="PF03129">
    <property type="entry name" value="HGTP_anticodon"/>
    <property type="match status" value="1"/>
</dbReference>